<accession>A0A267E0Y3</accession>
<evidence type="ECO:0000313" key="3">
    <source>
        <dbReference type="Proteomes" id="UP000215902"/>
    </source>
</evidence>
<feature type="transmembrane region" description="Helical" evidence="1">
    <location>
        <begin position="61"/>
        <end position="83"/>
    </location>
</feature>
<evidence type="ECO:0000256" key="1">
    <source>
        <dbReference type="SAM" id="Phobius"/>
    </source>
</evidence>
<protein>
    <recommendedName>
        <fullName evidence="4">MARVEL domain-containing protein</fullName>
    </recommendedName>
</protein>
<dbReference type="AlphaFoldDB" id="A0A267E0Y3"/>
<organism evidence="2 3">
    <name type="scientific">Macrostomum lignano</name>
    <dbReference type="NCBI Taxonomy" id="282301"/>
    <lineage>
        <taxon>Eukaryota</taxon>
        <taxon>Metazoa</taxon>
        <taxon>Spiralia</taxon>
        <taxon>Lophotrochozoa</taxon>
        <taxon>Platyhelminthes</taxon>
        <taxon>Rhabditophora</taxon>
        <taxon>Macrostomorpha</taxon>
        <taxon>Macrostomida</taxon>
        <taxon>Macrostomidae</taxon>
        <taxon>Macrostomum</taxon>
    </lineage>
</organism>
<name>A0A267E0Y3_9PLAT</name>
<sequence>METTKYEARTTTTVSEGPGIGFDRSYLTSVLGILNAIIVLAAFCMGVSCSVPTLFWSFTSAAAYSSFVAWQILVVFIIIYLFYMLRILPKIPGPIGLAMLIYLLINFVFLFISIVLCAINIEIFKGPAASAMVFALIVIGGHFGVGFLLFQKWRASGHYFHKASAVTLSLAAPLRHRHGPVWGTRPLLTWCSDLVLDWLGIFIWRCV</sequence>
<reference evidence="2 3" key="1">
    <citation type="submission" date="2017-06" db="EMBL/GenBank/DDBJ databases">
        <title>A platform for efficient transgenesis in Macrostomum lignano, a flatworm model organism for stem cell research.</title>
        <authorList>
            <person name="Berezikov E."/>
        </authorList>
    </citation>
    <scope>NUCLEOTIDE SEQUENCE [LARGE SCALE GENOMIC DNA]</scope>
    <source>
        <strain evidence="2">DV1</strain>
        <tissue evidence="2">Whole organism</tissue>
    </source>
</reference>
<feature type="transmembrane region" description="Helical" evidence="1">
    <location>
        <begin position="127"/>
        <end position="150"/>
    </location>
</feature>
<dbReference type="OrthoDB" id="10028364at2759"/>
<proteinExistence type="predicted"/>
<dbReference type="Proteomes" id="UP000215902">
    <property type="component" value="Unassembled WGS sequence"/>
</dbReference>
<evidence type="ECO:0008006" key="4">
    <source>
        <dbReference type="Google" id="ProtNLM"/>
    </source>
</evidence>
<feature type="transmembrane region" description="Helical" evidence="1">
    <location>
        <begin position="30"/>
        <end position="55"/>
    </location>
</feature>
<evidence type="ECO:0000313" key="2">
    <source>
        <dbReference type="EMBL" id="PAA55215.1"/>
    </source>
</evidence>
<keyword evidence="1" id="KW-0812">Transmembrane</keyword>
<dbReference type="EMBL" id="NIVC01002788">
    <property type="protein sequence ID" value="PAA55215.1"/>
    <property type="molecule type" value="Genomic_DNA"/>
</dbReference>
<comment type="caution">
    <text evidence="2">The sequence shown here is derived from an EMBL/GenBank/DDBJ whole genome shotgun (WGS) entry which is preliminary data.</text>
</comment>
<feature type="transmembrane region" description="Helical" evidence="1">
    <location>
        <begin position="95"/>
        <end position="121"/>
    </location>
</feature>
<gene>
    <name evidence="2" type="ORF">BOX15_Mlig015576g1</name>
</gene>
<keyword evidence="1" id="KW-1133">Transmembrane helix</keyword>
<keyword evidence="3" id="KW-1185">Reference proteome</keyword>
<keyword evidence="1" id="KW-0472">Membrane</keyword>